<keyword evidence="1" id="KW-1133">Transmembrane helix</keyword>
<protein>
    <submittedName>
        <fullName evidence="2">Uncharacterized protein</fullName>
    </submittedName>
</protein>
<gene>
    <name evidence="2" type="ORF">KME32_30760</name>
</gene>
<organism evidence="2 3">
    <name type="scientific">Mojavia pulchra JT2-VF2</name>
    <dbReference type="NCBI Taxonomy" id="287848"/>
    <lineage>
        <taxon>Bacteria</taxon>
        <taxon>Bacillati</taxon>
        <taxon>Cyanobacteriota</taxon>
        <taxon>Cyanophyceae</taxon>
        <taxon>Nostocales</taxon>
        <taxon>Nostocaceae</taxon>
    </lineage>
</organism>
<dbReference type="Proteomes" id="UP000715781">
    <property type="component" value="Unassembled WGS sequence"/>
</dbReference>
<dbReference type="EMBL" id="JAHHHN010000036">
    <property type="protein sequence ID" value="MBW4565389.1"/>
    <property type="molecule type" value="Genomic_DNA"/>
</dbReference>
<comment type="caution">
    <text evidence="2">The sequence shown here is derived from an EMBL/GenBank/DDBJ whole genome shotgun (WGS) entry which is preliminary data.</text>
</comment>
<evidence type="ECO:0000313" key="2">
    <source>
        <dbReference type="EMBL" id="MBW4565389.1"/>
    </source>
</evidence>
<sequence>MFLLLGGLVLMPSQIIATLRGKASFDGDMWILFYAIQAILIPVHWRSHLLSQVTVIGYFAIALLFGWRDPNVIVSATYALGRFYTFLICLVADIGVFLYERSLQREFELRQQLLVFSMRYLTIYAIQSLVW</sequence>
<keyword evidence="1" id="KW-0472">Membrane</keyword>
<feature type="transmembrane region" description="Helical" evidence="1">
    <location>
        <begin position="79"/>
        <end position="99"/>
    </location>
</feature>
<keyword evidence="1" id="KW-0812">Transmembrane</keyword>
<evidence type="ECO:0000256" key="1">
    <source>
        <dbReference type="SAM" id="Phobius"/>
    </source>
</evidence>
<accession>A0A951Q3P2</accession>
<feature type="transmembrane region" description="Helical" evidence="1">
    <location>
        <begin position="50"/>
        <end position="67"/>
    </location>
</feature>
<reference evidence="2" key="2">
    <citation type="journal article" date="2022" name="Microbiol. Resour. Announc.">
        <title>Metagenome Sequencing to Explore Phylogenomics of Terrestrial Cyanobacteria.</title>
        <authorList>
            <person name="Ward R.D."/>
            <person name="Stajich J.E."/>
            <person name="Johansen J.R."/>
            <person name="Huntemann M."/>
            <person name="Clum A."/>
            <person name="Foster B."/>
            <person name="Foster B."/>
            <person name="Roux S."/>
            <person name="Palaniappan K."/>
            <person name="Varghese N."/>
            <person name="Mukherjee S."/>
            <person name="Reddy T.B.K."/>
            <person name="Daum C."/>
            <person name="Copeland A."/>
            <person name="Chen I.A."/>
            <person name="Ivanova N.N."/>
            <person name="Kyrpides N.C."/>
            <person name="Shapiro N."/>
            <person name="Eloe-Fadrosh E.A."/>
            <person name="Pietrasiak N."/>
        </authorList>
    </citation>
    <scope>NUCLEOTIDE SEQUENCE</scope>
    <source>
        <strain evidence="2">JT2-VF2</strain>
    </source>
</reference>
<reference evidence="2" key="1">
    <citation type="submission" date="2021-05" db="EMBL/GenBank/DDBJ databases">
        <authorList>
            <person name="Pietrasiak N."/>
            <person name="Ward R."/>
            <person name="Stajich J.E."/>
            <person name="Kurbessoian T."/>
        </authorList>
    </citation>
    <scope>NUCLEOTIDE SEQUENCE</scope>
    <source>
        <strain evidence="2">JT2-VF2</strain>
    </source>
</reference>
<dbReference type="AlphaFoldDB" id="A0A951Q3P2"/>
<proteinExistence type="predicted"/>
<name>A0A951Q3P2_9NOST</name>
<evidence type="ECO:0000313" key="3">
    <source>
        <dbReference type="Proteomes" id="UP000715781"/>
    </source>
</evidence>